<keyword evidence="2" id="KW-0808">Transferase</keyword>
<dbReference type="Proteomes" id="UP000184233">
    <property type="component" value="Unassembled WGS sequence"/>
</dbReference>
<name>A0A1M3L5X5_9BACT</name>
<protein>
    <submittedName>
        <fullName evidence="6">Uncharacterized protein</fullName>
    </submittedName>
</protein>
<comment type="caution">
    <text evidence="6">The sequence shown here is derived from an EMBL/GenBank/DDBJ whole genome shotgun (WGS) entry which is preliminary data.</text>
</comment>
<dbReference type="PANTHER" id="PTHR47313:SF1">
    <property type="entry name" value="RIBOSOMAL RNA LARGE SUBUNIT METHYLTRANSFERASE K_L"/>
    <property type="match status" value="1"/>
</dbReference>
<dbReference type="Pfam" id="PF22020">
    <property type="entry name" value="RlmL_1st"/>
    <property type="match status" value="1"/>
</dbReference>
<evidence type="ECO:0000313" key="6">
    <source>
        <dbReference type="EMBL" id="OJX60946.1"/>
    </source>
</evidence>
<dbReference type="SUPFAM" id="SSF53335">
    <property type="entry name" value="S-adenosyl-L-methionine-dependent methyltransferases"/>
    <property type="match status" value="1"/>
</dbReference>
<organism evidence="6 7">
    <name type="scientific">Candidatus Kapaibacterium thiocyanatum</name>
    <dbReference type="NCBI Taxonomy" id="1895771"/>
    <lineage>
        <taxon>Bacteria</taxon>
        <taxon>Pseudomonadati</taxon>
        <taxon>Candidatus Kapaibacteriota</taxon>
        <taxon>Candidatus Kapaibacteriia</taxon>
        <taxon>Candidatus Kapaibacteriales</taxon>
        <taxon>Candidatus Kapaibacteriaceae</taxon>
        <taxon>Candidatus Kapaibacterium</taxon>
    </lineage>
</organism>
<dbReference type="EMBL" id="MKVH01000003">
    <property type="protein sequence ID" value="OJX60946.1"/>
    <property type="molecule type" value="Genomic_DNA"/>
</dbReference>
<accession>A0A1M3L5X5</accession>
<dbReference type="GO" id="GO:0070043">
    <property type="term" value="F:rRNA (guanine-N7-)-methyltransferase activity"/>
    <property type="evidence" value="ECO:0007669"/>
    <property type="project" value="TreeGrafter"/>
</dbReference>
<dbReference type="AlphaFoldDB" id="A0A1M3L5X5"/>
<dbReference type="GO" id="GO:0008990">
    <property type="term" value="F:rRNA (guanine-N2-)-methyltransferase activity"/>
    <property type="evidence" value="ECO:0007669"/>
    <property type="project" value="TreeGrafter"/>
</dbReference>
<evidence type="ECO:0000259" key="3">
    <source>
        <dbReference type="Pfam" id="PF01170"/>
    </source>
</evidence>
<dbReference type="Pfam" id="PF02926">
    <property type="entry name" value="THUMP"/>
    <property type="match status" value="1"/>
</dbReference>
<evidence type="ECO:0000313" key="7">
    <source>
        <dbReference type="Proteomes" id="UP000184233"/>
    </source>
</evidence>
<evidence type="ECO:0000256" key="1">
    <source>
        <dbReference type="ARBA" id="ARBA00022603"/>
    </source>
</evidence>
<proteinExistence type="predicted"/>
<dbReference type="Pfam" id="PF01170">
    <property type="entry name" value="UPF0020"/>
    <property type="match status" value="1"/>
</dbReference>
<evidence type="ECO:0000259" key="4">
    <source>
        <dbReference type="Pfam" id="PF02926"/>
    </source>
</evidence>
<evidence type="ECO:0000259" key="5">
    <source>
        <dbReference type="Pfam" id="PF22020"/>
    </source>
</evidence>
<dbReference type="Gene3D" id="3.40.50.150">
    <property type="entry name" value="Vaccinia Virus protein VP39"/>
    <property type="match status" value="1"/>
</dbReference>
<dbReference type="Gene3D" id="3.30.2130.30">
    <property type="match status" value="1"/>
</dbReference>
<feature type="domain" description="THUMP" evidence="4">
    <location>
        <begin position="79"/>
        <end position="161"/>
    </location>
</feature>
<feature type="domain" description="Ribosomal RNA large subunit methyltransferase K/L-like methyltransferase" evidence="3">
    <location>
        <begin position="170"/>
        <end position="375"/>
    </location>
</feature>
<feature type="domain" description="RlmL ferredoxin-like" evidence="5">
    <location>
        <begin position="12"/>
        <end position="66"/>
    </location>
</feature>
<dbReference type="GO" id="GO:0003723">
    <property type="term" value="F:RNA binding"/>
    <property type="evidence" value="ECO:0007669"/>
    <property type="project" value="InterPro"/>
</dbReference>
<evidence type="ECO:0000256" key="2">
    <source>
        <dbReference type="ARBA" id="ARBA00022679"/>
    </source>
</evidence>
<dbReference type="InterPro" id="IPR029063">
    <property type="entry name" value="SAM-dependent_MTases_sf"/>
</dbReference>
<dbReference type="PANTHER" id="PTHR47313">
    <property type="entry name" value="RIBOSOMAL RNA LARGE SUBUNIT METHYLTRANSFERASE K/L"/>
    <property type="match status" value="1"/>
</dbReference>
<reference evidence="6 7" key="1">
    <citation type="submission" date="2016-09" db="EMBL/GenBank/DDBJ databases">
        <title>Genome-resolved meta-omics ties microbial dynamics to process performance in biotechnology for thiocyanate degradation.</title>
        <authorList>
            <person name="Kantor R.S."/>
            <person name="Huddy R.J."/>
            <person name="Iyer R."/>
            <person name="Thomas B.C."/>
            <person name="Brown C.T."/>
            <person name="Anantharaman K."/>
            <person name="Tringe S."/>
            <person name="Hettich R.L."/>
            <person name="Harrison S.T."/>
            <person name="Banfield J.F."/>
        </authorList>
    </citation>
    <scope>NUCLEOTIDE SEQUENCE [LARGE SCALE GENOMIC DNA]</scope>
    <source>
        <strain evidence="6">59-99</strain>
    </source>
</reference>
<sequence length="400" mass="44659">MSQDVNNDTFPLLITCPRELPPYLAREVEALGLPIVAMHPAGVETRGTFADAMRLNLHVRTGHRVLLRLHQWTAHGSQHLYDGVHSVRWEDWLDPDGYVSVVSSVDTPSIDNTQFANLRCKDAIVDRMRSKTGRRPDSGPRTDRAVVFLYWHDSTAMIYLDTSGTALSDRGYRLYPAKAPLRETLAAAIVMATVWEPGQAFVNPMCGSGTLAIEAAMIAGRRAPGLTRTNFGFMHVLPYDDKAWKAIVAEARARIRTDDATTIHAGDVDRRAIDAARANARAAGVEASIRFTVEDFRSTAIPPAPGIVILNPEYGIRLGDVDELRETYHDIGDFFKQRCQDFTGYVFTGNFELAKEIGLRSKRRIPFWTADIECRLLEFPLYAGTKKVRAQDDEAGPEER</sequence>
<keyword evidence="1" id="KW-0489">Methyltransferase</keyword>
<dbReference type="InterPro" id="IPR000241">
    <property type="entry name" value="RlmKL-like_Mtase"/>
</dbReference>
<dbReference type="STRING" id="1895771.BGO89_05120"/>
<gene>
    <name evidence="6" type="ORF">BGO89_05120</name>
</gene>
<dbReference type="InterPro" id="IPR004114">
    <property type="entry name" value="THUMP_dom"/>
</dbReference>
<dbReference type="InterPro" id="IPR054170">
    <property type="entry name" value="RlmL_1st"/>
</dbReference>
<dbReference type="CDD" id="cd11715">
    <property type="entry name" value="THUMP_AdoMetMT"/>
    <property type="match status" value="1"/>
</dbReference>